<dbReference type="EMBL" id="KZ678134">
    <property type="protein sequence ID" value="PSN68395.1"/>
    <property type="molecule type" value="Genomic_DNA"/>
</dbReference>
<keyword evidence="4" id="KW-1185">Reference proteome</keyword>
<evidence type="ECO:0000313" key="3">
    <source>
        <dbReference type="EMBL" id="PSN68395.1"/>
    </source>
</evidence>
<gene>
    <name evidence="3" type="ORF">BS50DRAFT_587570</name>
</gene>
<dbReference type="AlphaFoldDB" id="A0A2T2NSH4"/>
<accession>A0A2T2NSH4</accession>
<keyword evidence="1" id="KW-0175">Coiled coil</keyword>
<evidence type="ECO:0000256" key="2">
    <source>
        <dbReference type="SAM" id="MobiDB-lite"/>
    </source>
</evidence>
<feature type="compositionally biased region" description="Polar residues" evidence="2">
    <location>
        <begin position="805"/>
        <end position="815"/>
    </location>
</feature>
<reference evidence="3 4" key="1">
    <citation type="journal article" date="2018" name="Front. Microbiol.">
        <title>Genome-Wide Analysis of Corynespora cassiicola Leaf Fall Disease Putative Effectors.</title>
        <authorList>
            <person name="Lopez D."/>
            <person name="Ribeiro S."/>
            <person name="Label P."/>
            <person name="Fumanal B."/>
            <person name="Venisse J.S."/>
            <person name="Kohler A."/>
            <person name="de Oliveira R.R."/>
            <person name="Labutti K."/>
            <person name="Lipzen A."/>
            <person name="Lail K."/>
            <person name="Bauer D."/>
            <person name="Ohm R.A."/>
            <person name="Barry K.W."/>
            <person name="Spatafora J."/>
            <person name="Grigoriev I.V."/>
            <person name="Martin F.M."/>
            <person name="Pujade-Renaud V."/>
        </authorList>
    </citation>
    <scope>NUCLEOTIDE SEQUENCE [LARGE SCALE GENOMIC DNA]</scope>
    <source>
        <strain evidence="3 4">Philippines</strain>
    </source>
</reference>
<evidence type="ECO:0000313" key="4">
    <source>
        <dbReference type="Proteomes" id="UP000240883"/>
    </source>
</evidence>
<feature type="compositionally biased region" description="Low complexity" evidence="2">
    <location>
        <begin position="776"/>
        <end position="789"/>
    </location>
</feature>
<dbReference type="Proteomes" id="UP000240883">
    <property type="component" value="Unassembled WGS sequence"/>
</dbReference>
<proteinExistence type="predicted"/>
<organism evidence="3 4">
    <name type="scientific">Corynespora cassiicola Philippines</name>
    <dbReference type="NCBI Taxonomy" id="1448308"/>
    <lineage>
        <taxon>Eukaryota</taxon>
        <taxon>Fungi</taxon>
        <taxon>Dikarya</taxon>
        <taxon>Ascomycota</taxon>
        <taxon>Pezizomycotina</taxon>
        <taxon>Dothideomycetes</taxon>
        <taxon>Pleosporomycetidae</taxon>
        <taxon>Pleosporales</taxon>
        <taxon>Corynesporascaceae</taxon>
        <taxon>Corynespora</taxon>
    </lineage>
</organism>
<feature type="region of interest" description="Disordered" evidence="2">
    <location>
        <begin position="776"/>
        <end position="815"/>
    </location>
</feature>
<protein>
    <submittedName>
        <fullName evidence="3">Uncharacterized protein</fullName>
    </submittedName>
</protein>
<evidence type="ECO:0000256" key="1">
    <source>
        <dbReference type="SAM" id="Coils"/>
    </source>
</evidence>
<name>A0A2T2NSH4_CORCC</name>
<feature type="coiled-coil region" evidence="1">
    <location>
        <begin position="522"/>
        <end position="585"/>
    </location>
</feature>
<feature type="compositionally biased region" description="Basic and acidic residues" evidence="2">
    <location>
        <begin position="986"/>
        <end position="1003"/>
    </location>
</feature>
<feature type="region of interest" description="Disordered" evidence="2">
    <location>
        <begin position="460"/>
        <end position="522"/>
    </location>
</feature>
<sequence>MNDEDYATEMTVLLEKGLFDDEIKRKLETMQEEMRGYLDGGFTYDLALENVRESNALDVDWEATGHDSDNEEEEENIEMMEWEKESDDNEGSEMTDANLSLGEKEEVVWEGRMSKPVSMGGLLLQSPAAPPKPKLASLAPRGLFERTPLSDILKEDVGVSSEGQSMSLAKQKQIVEDERLARELQSELDGNPRRHAPSSFELTGLIKDDEMTQDLFEKAHTFRYSSWSFQSFTDRISTNTLLSDREIRVFLNEIQVFQVSVGLQSGYPTPDLVGAILTASMKCVLHSRKEQGHEVHLTMAVNGQCTINVIDPSTKTFVDQNLKMRKIRLWGGLDCTGPNRCILEGCDPSCPPRDKKAIKEERKSKLWEARWHSNIVDLNELEKRLADISAKDTGGRLLKCLAKLSRQKELVAEHQRLVKELSSLLEIKPSVVKGDVQGKLPTMDEVRKRSNGMTAQFEDMMAKRKRKPIKKLDERAKQQPDPIESHTIPPVLDAPSFKTPSSETDIQGEPAQEEPVQEDHTQEEVRKELAIMEEIREKLNLQQGEEINSQHIKGMINQIRKDIAQEEEELAKIEQEQRVQRLQENKRSDYGAGFKAAGWGLKIPEDLAVSYIKHLHQLNDKSATAGVGSINTHRAIKPGPRQLTDSDQKEKGLMDVLSGLKNQALAPVQDKGKGHTSLGLKTETWSNQPPLVLEDQSKPMSGGRYPRYFDSRVSWQVPTPVHKNYTVEDTINPTDTKSERIAKKMKYVEHMKSFRRWARWERGQYLEAIRRGINTPEGTETGISSSTSPQAVRDVGNTKPAQWPISETDSGNQIPSKEPEFIPQLTDNPTSIKDASPVEPDCCLLPPLSSHTETVATSTVSDLMMRADTEMMPPPPIPTPPAPDLMMNGDGEKMPPPPIPTSTTQDVTMLDGLEMMPPPPIPTSPDVTIKADAKMMPPPTPTPALPDLSNRAGTEAIPPPISVALDLTMMAKTDTKMPHVPNGTHRHSDAHHPNGNHEPELEA</sequence>
<feature type="region of interest" description="Disordered" evidence="2">
    <location>
        <begin position="975"/>
        <end position="1003"/>
    </location>
</feature>